<dbReference type="GO" id="GO:0016020">
    <property type="term" value="C:membrane"/>
    <property type="evidence" value="ECO:0007669"/>
    <property type="project" value="UniProtKB-SubCell"/>
</dbReference>
<organism evidence="7 8">
    <name type="scientific">Abyssibacter profundi</name>
    <dbReference type="NCBI Taxonomy" id="2182787"/>
    <lineage>
        <taxon>Bacteria</taxon>
        <taxon>Pseudomonadati</taxon>
        <taxon>Pseudomonadota</taxon>
        <taxon>Gammaproteobacteria</taxon>
        <taxon>Chromatiales</taxon>
        <taxon>Oceanococcaceae</taxon>
        <taxon>Abyssibacter</taxon>
    </lineage>
</organism>
<evidence type="ECO:0000256" key="4">
    <source>
        <dbReference type="ARBA" id="ARBA00022989"/>
    </source>
</evidence>
<keyword evidence="5 6" id="KW-0472">Membrane</keyword>
<dbReference type="AlphaFoldDB" id="A0A383XQA6"/>
<evidence type="ECO:0000256" key="5">
    <source>
        <dbReference type="ARBA" id="ARBA00023136"/>
    </source>
</evidence>
<feature type="transmembrane region" description="Helical" evidence="6">
    <location>
        <begin position="394"/>
        <end position="417"/>
    </location>
</feature>
<dbReference type="PANTHER" id="PTHR12778">
    <property type="entry name" value="SOLUTE CARRIER FAMILY 33 ACETYL-COA TRANSPORTER -RELATED"/>
    <property type="match status" value="1"/>
</dbReference>
<feature type="transmembrane region" description="Helical" evidence="6">
    <location>
        <begin position="95"/>
        <end position="112"/>
    </location>
</feature>
<dbReference type="SUPFAM" id="SSF103473">
    <property type="entry name" value="MFS general substrate transporter"/>
    <property type="match status" value="1"/>
</dbReference>
<dbReference type="PANTHER" id="PTHR12778:SF10">
    <property type="entry name" value="MAJOR FACILITATOR SUPERFAMILY DOMAIN-CONTAINING PROTEIN 3"/>
    <property type="match status" value="1"/>
</dbReference>
<feature type="transmembrane region" description="Helical" evidence="6">
    <location>
        <begin position="161"/>
        <end position="182"/>
    </location>
</feature>
<sequence>MAFLGFSAGLPFLLVFSTLSAWLRDEGVSRTAIGFFSWVGITYSIKVFWAPIVDRLPLPLLTRRLGQRRGWMLLAQLGIATGLVGMSLIDPQTSLVAVAWLALLVAFSSATQDISIDAYRIEAVQQTLQAAMAATYIFGYRVALLVAGAGAFYVADFGSWTLAYQVMAACVGIGMVTTLCIAEPIRRVDRVTEILEDRMAGAMLGDRAPSRLRHATAWFAGAVVGPFVDFFRRNGWVALTILLLVAIYRVSDITMGVMANPFYLDLGFSKSEIASVTKVFGFFMTIAGSFIGGVLVARYGLGGPLVAGAALVAATNLLFALLAGIGPDLQWLTLVISADNLAGGLSNVVFIAWLSSLTSQAYTATQYALFSSLMTLPGKVVGGFSGIVVDASGYAPFFLYAAAIGLPAILLSIYMWWRSRRLPPSEPVTS</sequence>
<dbReference type="OrthoDB" id="9787815at2"/>
<keyword evidence="4 6" id="KW-1133">Transmembrane helix</keyword>
<dbReference type="NCBIfam" id="TIGR00901">
    <property type="entry name" value="2A0125"/>
    <property type="match status" value="1"/>
</dbReference>
<evidence type="ECO:0000313" key="8">
    <source>
        <dbReference type="Proteomes" id="UP000251800"/>
    </source>
</evidence>
<evidence type="ECO:0000256" key="6">
    <source>
        <dbReference type="SAM" id="Phobius"/>
    </source>
</evidence>
<feature type="transmembrane region" description="Helical" evidence="6">
    <location>
        <begin position="31"/>
        <end position="49"/>
    </location>
</feature>
<reference evidence="7 8" key="1">
    <citation type="submission" date="2018-05" db="EMBL/GenBank/DDBJ databases">
        <title>Abyssibacter profundi OUC007T gen. nov., sp. nov, a marine bacterium isolated from seawater of the Mariana Trench.</title>
        <authorList>
            <person name="Zhou S."/>
        </authorList>
    </citation>
    <scope>NUCLEOTIDE SEQUENCE [LARGE SCALE GENOMIC DNA]</scope>
    <source>
        <strain evidence="7 8">OUC007</strain>
    </source>
</reference>
<dbReference type="Gene3D" id="1.20.1250.20">
    <property type="entry name" value="MFS general substrate transporter like domains"/>
    <property type="match status" value="2"/>
</dbReference>
<feature type="transmembrane region" description="Helical" evidence="6">
    <location>
        <begin position="367"/>
        <end position="388"/>
    </location>
</feature>
<comment type="caution">
    <text evidence="7">The sequence shown here is derived from an EMBL/GenBank/DDBJ whole genome shotgun (WGS) entry which is preliminary data.</text>
</comment>
<gene>
    <name evidence="7" type="ORF">DEH80_15600</name>
</gene>
<dbReference type="GO" id="GO:0022857">
    <property type="term" value="F:transmembrane transporter activity"/>
    <property type="evidence" value="ECO:0007669"/>
    <property type="project" value="InterPro"/>
</dbReference>
<dbReference type="EMBL" id="QEQK01000018">
    <property type="protein sequence ID" value="PWN54810.1"/>
    <property type="molecule type" value="Genomic_DNA"/>
</dbReference>
<dbReference type="Proteomes" id="UP000251800">
    <property type="component" value="Unassembled WGS sequence"/>
</dbReference>
<feature type="transmembrane region" description="Helical" evidence="6">
    <location>
        <begin position="331"/>
        <end position="355"/>
    </location>
</feature>
<protein>
    <submittedName>
        <fullName evidence="7">AmpG family muropeptide MFS transporter</fullName>
    </submittedName>
</protein>
<dbReference type="InterPro" id="IPR004752">
    <property type="entry name" value="AmpG_permease/AT-1"/>
</dbReference>
<dbReference type="Pfam" id="PF07690">
    <property type="entry name" value="MFS_1"/>
    <property type="match status" value="1"/>
</dbReference>
<feature type="transmembrane region" description="Helical" evidence="6">
    <location>
        <begin position="70"/>
        <end position="89"/>
    </location>
</feature>
<name>A0A383XQA6_9GAMM</name>
<feature type="transmembrane region" description="Helical" evidence="6">
    <location>
        <begin position="133"/>
        <end position="155"/>
    </location>
</feature>
<dbReference type="InterPro" id="IPR011701">
    <property type="entry name" value="MFS"/>
</dbReference>
<feature type="transmembrane region" description="Helical" evidence="6">
    <location>
        <begin position="279"/>
        <end position="297"/>
    </location>
</feature>
<evidence type="ECO:0000256" key="2">
    <source>
        <dbReference type="ARBA" id="ARBA00022448"/>
    </source>
</evidence>
<evidence type="ECO:0000313" key="7">
    <source>
        <dbReference type="EMBL" id="PWN54810.1"/>
    </source>
</evidence>
<feature type="transmembrane region" description="Helical" evidence="6">
    <location>
        <begin position="236"/>
        <end position="259"/>
    </location>
</feature>
<evidence type="ECO:0000256" key="3">
    <source>
        <dbReference type="ARBA" id="ARBA00022692"/>
    </source>
</evidence>
<dbReference type="InterPro" id="IPR036259">
    <property type="entry name" value="MFS_trans_sf"/>
</dbReference>
<proteinExistence type="predicted"/>
<evidence type="ECO:0000256" key="1">
    <source>
        <dbReference type="ARBA" id="ARBA00004141"/>
    </source>
</evidence>
<keyword evidence="8" id="KW-1185">Reference proteome</keyword>
<accession>A0A383XQA6</accession>
<keyword evidence="2" id="KW-0813">Transport</keyword>
<feature type="transmembrane region" description="Helical" evidence="6">
    <location>
        <begin position="304"/>
        <end position="325"/>
    </location>
</feature>
<comment type="subcellular location">
    <subcellularLocation>
        <location evidence="1">Membrane</location>
        <topology evidence="1">Multi-pass membrane protein</topology>
    </subcellularLocation>
</comment>
<keyword evidence="3 6" id="KW-0812">Transmembrane</keyword>